<dbReference type="Proteomes" id="UP000215539">
    <property type="component" value="Chromosome 1"/>
</dbReference>
<evidence type="ECO:0000313" key="6">
    <source>
        <dbReference type="Proteomes" id="UP000215539"/>
    </source>
</evidence>
<dbReference type="SUPFAM" id="SSF49899">
    <property type="entry name" value="Concanavalin A-like lectins/glucanases"/>
    <property type="match status" value="1"/>
</dbReference>
<dbReference type="Gene3D" id="2.60.40.1740">
    <property type="entry name" value="hypothetical protein (bacova_03559)"/>
    <property type="match status" value="1"/>
</dbReference>
<dbReference type="RefSeq" id="WP_066428746.1">
    <property type="nucleotide sequence ID" value="NZ_CP014227.1"/>
</dbReference>
<sequence length="415" mass="46334">MKNIIFKTSFLAVLFSAMSCQDKLDTPSGNEASAIYMPEQTATINIASSTVGGQTDVEVRLAKRNDEDVKATISMDDFFAAYNKKNNTRYKVLPASEYKIYQVGDPSNVMKDGKIVVNIKKKEAAAKIRVVVNPLSDETYPIGIKYAIPLRITSAGVSRILENDRAVVSFNRPFKTSVGEIKKGNNFSVALDPTIPTTAEFTIQGHFVFSNFDNTGMGHYWNQSMINFRGGPGSNWWYTRVNKGSFQVKDLDADGDATEIKMDVKTGTWYQVSYVYKDNNLKVYINGKLAKTFVRPNLSFVKGEGGAITVGNAGNDDSRDYRIREVRVWNRALTEAEINDNLYLPVDPDAEGLLVYLPIDKKNGFKELTKYNNKVTFGKSGHDPKTQPPVQESDISVEWTENVKFPSDTFTTTTD</sequence>
<dbReference type="EMBL" id="LT906449">
    <property type="protein sequence ID" value="SNV06774.1"/>
    <property type="molecule type" value="Genomic_DNA"/>
</dbReference>
<dbReference type="KEGG" id="chg:AXF12_04650"/>
<protein>
    <submittedName>
        <fullName evidence="4">Domain of uncharacterized function (DUF1735)</fullName>
    </submittedName>
</protein>
<evidence type="ECO:0000313" key="4">
    <source>
        <dbReference type="EMBL" id="SNV06774.1"/>
    </source>
</evidence>
<dbReference type="GO" id="GO:0004553">
    <property type="term" value="F:hydrolase activity, hydrolyzing O-glycosyl compounds"/>
    <property type="evidence" value="ECO:0007669"/>
    <property type="project" value="UniProtKB-ARBA"/>
</dbReference>
<dbReference type="AlphaFoldDB" id="A0AAX2GYJ6"/>
<dbReference type="Gene3D" id="2.60.120.200">
    <property type="match status" value="1"/>
</dbReference>
<feature type="region of interest" description="Disordered" evidence="1">
    <location>
        <begin position="377"/>
        <end position="398"/>
    </location>
</feature>
<dbReference type="InterPro" id="IPR013320">
    <property type="entry name" value="ConA-like_dom_sf"/>
</dbReference>
<dbReference type="GO" id="GO:0005975">
    <property type="term" value="P:carbohydrate metabolic process"/>
    <property type="evidence" value="ECO:0007669"/>
    <property type="project" value="UniProtKB-ARBA"/>
</dbReference>
<gene>
    <name evidence="3" type="ORF">AXF12_04650</name>
    <name evidence="4" type="ORF">SAMEA44541418_00802</name>
</gene>
<accession>A0AAX2GYJ6</accession>
<feature type="domain" description="BT-3987-like N-terminal" evidence="2">
    <location>
        <begin position="35"/>
        <end position="155"/>
    </location>
</feature>
<dbReference type="Proteomes" id="UP000065822">
    <property type="component" value="Chromosome"/>
</dbReference>
<reference evidence="3 5" key="1">
    <citation type="submission" date="2016-02" db="EMBL/GenBank/DDBJ databases">
        <authorList>
            <person name="Holder M.E."/>
            <person name="Ajami N.J."/>
            <person name="Petrosino J.F."/>
        </authorList>
    </citation>
    <scope>NUCLEOTIDE SEQUENCE [LARGE SCALE GENOMIC DNA]</scope>
    <source>
        <strain evidence="3 5">CCUG 32990</strain>
    </source>
</reference>
<dbReference type="Pfam" id="PF13385">
    <property type="entry name" value="Laminin_G_3"/>
    <property type="match status" value="1"/>
</dbReference>
<proteinExistence type="predicted"/>
<keyword evidence="5" id="KW-1185">Reference proteome</keyword>
<evidence type="ECO:0000256" key="1">
    <source>
        <dbReference type="SAM" id="MobiDB-lite"/>
    </source>
</evidence>
<evidence type="ECO:0000313" key="5">
    <source>
        <dbReference type="Proteomes" id="UP000065822"/>
    </source>
</evidence>
<evidence type="ECO:0000313" key="3">
    <source>
        <dbReference type="EMBL" id="AMD84865.1"/>
    </source>
</evidence>
<name>A0AAX2GYJ6_9FLAO</name>
<dbReference type="PROSITE" id="PS51257">
    <property type="entry name" value="PROKAR_LIPOPROTEIN"/>
    <property type="match status" value="1"/>
</dbReference>
<evidence type="ECO:0000259" key="2">
    <source>
        <dbReference type="Pfam" id="PF08522"/>
    </source>
</evidence>
<dbReference type="InterPro" id="IPR013728">
    <property type="entry name" value="BT_3987-like_N"/>
</dbReference>
<dbReference type="Pfam" id="PF08522">
    <property type="entry name" value="BT_3987-like_N"/>
    <property type="match status" value="1"/>
</dbReference>
<reference evidence="4 6" key="2">
    <citation type="submission" date="2017-06" db="EMBL/GenBank/DDBJ databases">
        <authorList>
            <consortium name="Pathogen Informatics"/>
        </authorList>
    </citation>
    <scope>NUCLEOTIDE SEQUENCE [LARGE SCALE GENOMIC DNA]</scope>
    <source>
        <strain evidence="4 6">NCTC12947</strain>
    </source>
</reference>
<organism evidence="4 6">
    <name type="scientific">Capnocytophaga haemolytica</name>
    <dbReference type="NCBI Taxonomy" id="45243"/>
    <lineage>
        <taxon>Bacteria</taxon>
        <taxon>Pseudomonadati</taxon>
        <taxon>Bacteroidota</taxon>
        <taxon>Flavobacteriia</taxon>
        <taxon>Flavobacteriales</taxon>
        <taxon>Flavobacteriaceae</taxon>
        <taxon>Capnocytophaga</taxon>
    </lineage>
</organism>
<dbReference type="EMBL" id="CP014227">
    <property type="protein sequence ID" value="AMD84865.1"/>
    <property type="molecule type" value="Genomic_DNA"/>
</dbReference>